<gene>
    <name evidence="6" type="ORF">DM43_2000</name>
</gene>
<dbReference type="InterPro" id="IPR009057">
    <property type="entry name" value="Homeodomain-like_sf"/>
</dbReference>
<evidence type="ECO:0000256" key="1">
    <source>
        <dbReference type="ARBA" id="ARBA00023015"/>
    </source>
</evidence>
<dbReference type="AlphaFoldDB" id="A0AA88Z0H5"/>
<feature type="domain" description="HTH tetR-type" evidence="4">
    <location>
        <begin position="12"/>
        <end position="58"/>
    </location>
</feature>
<evidence type="ECO:0000259" key="5">
    <source>
        <dbReference type="Pfam" id="PF21993"/>
    </source>
</evidence>
<dbReference type="RefSeq" id="WP_034205788.1">
    <property type="nucleotide sequence ID" value="NZ_KN150853.1"/>
</dbReference>
<evidence type="ECO:0000256" key="2">
    <source>
        <dbReference type="ARBA" id="ARBA00023125"/>
    </source>
</evidence>
<evidence type="ECO:0000259" key="4">
    <source>
        <dbReference type="Pfam" id="PF00440"/>
    </source>
</evidence>
<keyword evidence="3" id="KW-0804">Transcription</keyword>
<dbReference type="EMBL" id="JPGD01000006">
    <property type="protein sequence ID" value="KGB93965.1"/>
    <property type="molecule type" value="Genomic_DNA"/>
</dbReference>
<dbReference type="PANTHER" id="PTHR47506">
    <property type="entry name" value="TRANSCRIPTIONAL REGULATORY PROTEIN"/>
    <property type="match status" value="1"/>
</dbReference>
<evidence type="ECO:0000313" key="7">
    <source>
        <dbReference type="Proteomes" id="UP000029575"/>
    </source>
</evidence>
<protein>
    <submittedName>
        <fullName evidence="6">Bacterial regulatory s, tetR family protein</fullName>
    </submittedName>
</protein>
<dbReference type="PANTHER" id="PTHR47506:SF3">
    <property type="entry name" value="HTH-TYPE TRANSCRIPTIONAL REGULATOR LMRA"/>
    <property type="match status" value="1"/>
</dbReference>
<evidence type="ECO:0000256" key="3">
    <source>
        <dbReference type="ARBA" id="ARBA00023163"/>
    </source>
</evidence>
<keyword evidence="1" id="KW-0805">Transcription regulation</keyword>
<dbReference type="Pfam" id="PF00440">
    <property type="entry name" value="TetR_N"/>
    <property type="match status" value="1"/>
</dbReference>
<reference evidence="6 7" key="1">
    <citation type="submission" date="2014-06" db="EMBL/GenBank/DDBJ databases">
        <authorList>
            <person name="Bishop-Lilly K.A."/>
            <person name="Broomall S.M."/>
            <person name="Chain P.S."/>
            <person name="Chertkov O."/>
            <person name="Coyne S.R."/>
            <person name="Daligault H.E."/>
            <person name="Davenport K.W."/>
            <person name="Erkkila T."/>
            <person name="Frey K.G."/>
            <person name="Gibbons H.S."/>
            <person name="Gu W."/>
            <person name="Jaissle J."/>
            <person name="Johnson S.L."/>
            <person name="Koroleva G.I."/>
            <person name="Ladner J.T."/>
            <person name="Lo C.-C."/>
            <person name="Minogue T.D."/>
            <person name="Munk C."/>
            <person name="Palacios G.F."/>
            <person name="Redden C.L."/>
            <person name="Rosenzweig C.N."/>
            <person name="Scholz M.B."/>
            <person name="Teshima H."/>
            <person name="Xu Y."/>
        </authorList>
    </citation>
    <scope>NUCLEOTIDE SEQUENCE [LARGE SCALE GENOMIC DNA]</scope>
    <source>
        <strain evidence="6 7">DWS 37UF10B-2</strain>
    </source>
</reference>
<proteinExistence type="predicted"/>
<name>A0AA88Z0H5_BURCE</name>
<accession>A0AA88Z0H5</accession>
<dbReference type="Pfam" id="PF21993">
    <property type="entry name" value="TetR_C_13_2"/>
    <property type="match status" value="1"/>
</dbReference>
<dbReference type="GO" id="GO:0003677">
    <property type="term" value="F:DNA binding"/>
    <property type="evidence" value="ECO:0007669"/>
    <property type="project" value="UniProtKB-KW"/>
</dbReference>
<dbReference type="SUPFAM" id="SSF48498">
    <property type="entry name" value="Tetracyclin repressor-like, C-terminal domain"/>
    <property type="match status" value="1"/>
</dbReference>
<dbReference type="Gene3D" id="1.10.357.10">
    <property type="entry name" value="Tetracycline Repressor, domain 2"/>
    <property type="match status" value="1"/>
</dbReference>
<dbReference type="InterPro" id="IPR054156">
    <property type="entry name" value="YxaF_TetR_C"/>
</dbReference>
<feature type="domain" description="Transcriptional regulator LmrA/YxaF-like C-terminal" evidence="5">
    <location>
        <begin position="83"/>
        <end position="182"/>
    </location>
</feature>
<comment type="caution">
    <text evidence="6">The sequence shown here is derived from an EMBL/GenBank/DDBJ whole genome shotgun (WGS) entry which is preliminary data.</text>
</comment>
<evidence type="ECO:0000313" key="6">
    <source>
        <dbReference type="EMBL" id="KGB93965.1"/>
    </source>
</evidence>
<dbReference type="Proteomes" id="UP000029575">
    <property type="component" value="Unassembled WGS sequence"/>
</dbReference>
<organism evidence="6 7">
    <name type="scientific">Burkholderia cepacia</name>
    <name type="common">Pseudomonas cepacia</name>
    <dbReference type="NCBI Taxonomy" id="292"/>
    <lineage>
        <taxon>Bacteria</taxon>
        <taxon>Pseudomonadati</taxon>
        <taxon>Pseudomonadota</taxon>
        <taxon>Betaproteobacteria</taxon>
        <taxon>Burkholderiales</taxon>
        <taxon>Burkholderiaceae</taxon>
        <taxon>Burkholderia</taxon>
        <taxon>Burkholderia cepacia complex</taxon>
    </lineage>
</organism>
<dbReference type="SUPFAM" id="SSF46689">
    <property type="entry name" value="Homeodomain-like"/>
    <property type="match status" value="1"/>
</dbReference>
<dbReference type="InterPro" id="IPR036271">
    <property type="entry name" value="Tet_transcr_reg_TetR-rel_C_sf"/>
</dbReference>
<keyword evidence="2" id="KW-0238">DNA-binding</keyword>
<dbReference type="InterPro" id="IPR001647">
    <property type="entry name" value="HTH_TetR"/>
</dbReference>
<sequence length="193" mass="20702">MTRKTDARARAIATAERLFRIQGYTATGLTQILEESGAPKGSFYFHFPRGKAQLAEEAIDNYVAKRMAVLRDISASTAGDALDFVHRLFSAFAAEMVDSDFQYGCLMQNLANELPALDAELTQRVARGFAESTAIIAAHFRGCGFAPARASSAAAALVAALEGARTIARLERTPAVFEALAEVSGQRWAAPEG</sequence>